<dbReference type="PANTHER" id="PTHR21137">
    <property type="entry name" value="ODORANT RECEPTOR"/>
    <property type="match status" value="1"/>
</dbReference>
<keyword evidence="12" id="KW-1185">Reference proteome</keyword>
<evidence type="ECO:0000256" key="3">
    <source>
        <dbReference type="ARBA" id="ARBA00022606"/>
    </source>
</evidence>
<comment type="similarity">
    <text evidence="10">Belongs to the insect chemoreceptor superfamily. Heteromeric odorant receptor channel (TC 1.A.69) family.</text>
</comment>
<keyword evidence="7 10" id="KW-0472">Membrane</keyword>
<dbReference type="GO" id="GO:0005549">
    <property type="term" value="F:odorant binding"/>
    <property type="evidence" value="ECO:0007669"/>
    <property type="project" value="InterPro"/>
</dbReference>
<keyword evidence="4 10" id="KW-0812">Transmembrane</keyword>
<reference evidence="11" key="1">
    <citation type="submission" date="2021-02" db="EMBL/GenBank/DDBJ databases">
        <authorList>
            <person name="Steward A R."/>
        </authorList>
    </citation>
    <scope>NUCLEOTIDE SEQUENCE</scope>
</reference>
<keyword evidence="5 10" id="KW-0552">Olfaction</keyword>
<feature type="transmembrane region" description="Helical" evidence="10">
    <location>
        <begin position="296"/>
        <end position="316"/>
    </location>
</feature>
<gene>
    <name evidence="11" type="ORF">PMACD_LOCUS11316</name>
</gene>
<organism evidence="11 12">
    <name type="scientific">Pieris macdunnoughi</name>
    <dbReference type="NCBI Taxonomy" id="345717"/>
    <lineage>
        <taxon>Eukaryota</taxon>
        <taxon>Metazoa</taxon>
        <taxon>Ecdysozoa</taxon>
        <taxon>Arthropoda</taxon>
        <taxon>Hexapoda</taxon>
        <taxon>Insecta</taxon>
        <taxon>Pterygota</taxon>
        <taxon>Neoptera</taxon>
        <taxon>Endopterygota</taxon>
        <taxon>Lepidoptera</taxon>
        <taxon>Glossata</taxon>
        <taxon>Ditrysia</taxon>
        <taxon>Papilionoidea</taxon>
        <taxon>Pieridae</taxon>
        <taxon>Pierinae</taxon>
        <taxon>Pieris</taxon>
    </lineage>
</organism>
<evidence type="ECO:0000256" key="7">
    <source>
        <dbReference type="ARBA" id="ARBA00023136"/>
    </source>
</evidence>
<dbReference type="AlphaFoldDB" id="A0A821V7D3"/>
<dbReference type="Pfam" id="PF02949">
    <property type="entry name" value="7tm_6"/>
    <property type="match status" value="1"/>
</dbReference>
<feature type="transmembrane region" description="Helical" evidence="10">
    <location>
        <begin position="263"/>
        <end position="284"/>
    </location>
</feature>
<feature type="transmembrane region" description="Helical" evidence="10">
    <location>
        <begin position="128"/>
        <end position="153"/>
    </location>
</feature>
<dbReference type="EMBL" id="CAJOBZ010000037">
    <property type="protein sequence ID" value="CAF4901331.1"/>
    <property type="molecule type" value="Genomic_DNA"/>
</dbReference>
<dbReference type="GO" id="GO:0005886">
    <property type="term" value="C:plasma membrane"/>
    <property type="evidence" value="ECO:0007669"/>
    <property type="project" value="UniProtKB-SubCell"/>
</dbReference>
<accession>A0A821V7D3</accession>
<protein>
    <recommendedName>
        <fullName evidence="10">Odorant receptor</fullName>
    </recommendedName>
</protein>
<keyword evidence="3 10" id="KW-0716">Sensory transduction</keyword>
<keyword evidence="8 10" id="KW-0675">Receptor</keyword>
<dbReference type="PANTHER" id="PTHR21137:SF35">
    <property type="entry name" value="ODORANT RECEPTOR 19A-RELATED"/>
    <property type="match status" value="1"/>
</dbReference>
<keyword evidence="9 10" id="KW-0807">Transducer</keyword>
<sequence>MEMKLSYKSVEAHFLNLRLAGYYQIDLRSATIYRSLHRLYMGFVLSLMLVYTMQQALKVYEVRENLGHVMGTMFLFLTHTDAIYKQILLWAQQNDIEDLLDTMKGPSYNQGKKEHNYYLLKTIRVAKLLLFSNNGLAVATCFLWFVYPIYLHIKGIPLDFTIWLPFDENQDPYFYITAVYSWITTTWLAIGNTTMDVMVSTLLAQAKTQLHILGYNLSTIVDECKEDNGNTSENVSALLHQRFKNILRHHEEIVRFTKNIENIFGNVLAYQFLIGGWIICTSVYRLVDIEIVSIEGFSMVTYIICMLFELFIYCYFGSEVTQASMELTDDAYSMNWLDIPVKNRKELIIFMERIKRPIRVMAGRIVPLSNDTFVSIVKSSYSFYALLRSTNE</sequence>
<dbReference type="GO" id="GO:0007165">
    <property type="term" value="P:signal transduction"/>
    <property type="evidence" value="ECO:0007669"/>
    <property type="project" value="UniProtKB-KW"/>
</dbReference>
<name>A0A821V7D3_9NEOP</name>
<keyword evidence="6 10" id="KW-1133">Transmembrane helix</keyword>
<feature type="transmembrane region" description="Helical" evidence="10">
    <location>
        <begin position="173"/>
        <end position="190"/>
    </location>
</feature>
<evidence type="ECO:0000256" key="10">
    <source>
        <dbReference type="RuleBase" id="RU351113"/>
    </source>
</evidence>
<evidence type="ECO:0000256" key="4">
    <source>
        <dbReference type="ARBA" id="ARBA00022692"/>
    </source>
</evidence>
<proteinExistence type="inferred from homology"/>
<comment type="caution">
    <text evidence="10">Lacks conserved residue(s) required for the propagation of feature annotation.</text>
</comment>
<comment type="caution">
    <text evidence="11">The sequence shown here is derived from an EMBL/GenBank/DDBJ whole genome shotgun (WGS) entry which is preliminary data.</text>
</comment>
<evidence type="ECO:0000256" key="1">
    <source>
        <dbReference type="ARBA" id="ARBA00004651"/>
    </source>
</evidence>
<dbReference type="OrthoDB" id="5846619at2759"/>
<dbReference type="GO" id="GO:0004984">
    <property type="term" value="F:olfactory receptor activity"/>
    <property type="evidence" value="ECO:0007669"/>
    <property type="project" value="InterPro"/>
</dbReference>
<dbReference type="InterPro" id="IPR004117">
    <property type="entry name" value="7tm6_olfct_rcpt"/>
</dbReference>
<comment type="subcellular location">
    <subcellularLocation>
        <location evidence="1 10">Cell membrane</location>
        <topology evidence="1 10">Multi-pass membrane protein</topology>
    </subcellularLocation>
</comment>
<dbReference type="Proteomes" id="UP000663880">
    <property type="component" value="Unassembled WGS sequence"/>
</dbReference>
<evidence type="ECO:0000256" key="5">
    <source>
        <dbReference type="ARBA" id="ARBA00022725"/>
    </source>
</evidence>
<evidence type="ECO:0000256" key="9">
    <source>
        <dbReference type="ARBA" id="ARBA00023224"/>
    </source>
</evidence>
<evidence type="ECO:0000313" key="12">
    <source>
        <dbReference type="Proteomes" id="UP000663880"/>
    </source>
</evidence>
<keyword evidence="2" id="KW-1003">Cell membrane</keyword>
<evidence type="ECO:0000256" key="6">
    <source>
        <dbReference type="ARBA" id="ARBA00022989"/>
    </source>
</evidence>
<evidence type="ECO:0000313" key="11">
    <source>
        <dbReference type="EMBL" id="CAF4901331.1"/>
    </source>
</evidence>
<evidence type="ECO:0000256" key="2">
    <source>
        <dbReference type="ARBA" id="ARBA00022475"/>
    </source>
</evidence>
<evidence type="ECO:0000256" key="8">
    <source>
        <dbReference type="ARBA" id="ARBA00023170"/>
    </source>
</evidence>